<gene>
    <name evidence="1" type="ORF">FN846DRAFT_479986</name>
</gene>
<protein>
    <submittedName>
        <fullName evidence="1">Uncharacterized protein</fullName>
    </submittedName>
</protein>
<comment type="caution">
    <text evidence="1">The sequence shown here is derived from an EMBL/GenBank/DDBJ whole genome shotgun (WGS) entry which is preliminary data.</text>
</comment>
<accession>A0A5J5FBJ5</accession>
<proteinExistence type="predicted"/>
<evidence type="ECO:0000313" key="1">
    <source>
        <dbReference type="EMBL" id="KAA8914638.1"/>
    </source>
</evidence>
<dbReference type="InParanoid" id="A0A5J5FBJ5"/>
<evidence type="ECO:0000313" key="2">
    <source>
        <dbReference type="Proteomes" id="UP000326924"/>
    </source>
</evidence>
<organism evidence="1 2">
    <name type="scientific">Sphaerosporella brunnea</name>
    <dbReference type="NCBI Taxonomy" id="1250544"/>
    <lineage>
        <taxon>Eukaryota</taxon>
        <taxon>Fungi</taxon>
        <taxon>Dikarya</taxon>
        <taxon>Ascomycota</taxon>
        <taxon>Pezizomycotina</taxon>
        <taxon>Pezizomycetes</taxon>
        <taxon>Pezizales</taxon>
        <taxon>Pyronemataceae</taxon>
        <taxon>Sphaerosporella</taxon>
    </lineage>
</organism>
<dbReference type="AlphaFoldDB" id="A0A5J5FBJ5"/>
<dbReference type="EMBL" id="VXIS01000004">
    <property type="protein sequence ID" value="KAA8914638.1"/>
    <property type="molecule type" value="Genomic_DNA"/>
</dbReference>
<dbReference type="OrthoDB" id="195446at2759"/>
<dbReference type="Proteomes" id="UP000326924">
    <property type="component" value="Unassembled WGS sequence"/>
</dbReference>
<reference evidence="1 2" key="1">
    <citation type="submission" date="2019-09" db="EMBL/GenBank/DDBJ databases">
        <title>Draft genome of the ectomycorrhizal ascomycete Sphaerosporella brunnea.</title>
        <authorList>
            <consortium name="DOE Joint Genome Institute"/>
            <person name="Benucci G.M."/>
            <person name="Marozzi G."/>
            <person name="Antonielli L."/>
            <person name="Sanchez S."/>
            <person name="Marco P."/>
            <person name="Wang X."/>
            <person name="Falini L.B."/>
            <person name="Barry K."/>
            <person name="Haridas S."/>
            <person name="Lipzen A."/>
            <person name="Labutti K."/>
            <person name="Grigoriev I.V."/>
            <person name="Murat C."/>
            <person name="Martin F."/>
            <person name="Albertini E."/>
            <person name="Donnini D."/>
            <person name="Bonito G."/>
        </authorList>
    </citation>
    <scope>NUCLEOTIDE SEQUENCE [LARGE SCALE GENOMIC DNA]</scope>
    <source>
        <strain evidence="1 2">Sb_GMNB300</strain>
    </source>
</reference>
<name>A0A5J5FBJ5_9PEZI</name>
<sequence>MFNFLKLKPFAMPSPPPPTYTAQLSARDVALLQQALTRRVPSELALAILDLAEAWQCTTATRTERVALAQEDEARGAYVAVAIGNPRKLRRVVVRTRSHDQGWSNDAHLYRGTYEASWTWWEAGVRGRADVAPKELHRNLHAVREAAEHVVAWDVGQEPWLRSLREHDVVEVFARARFPGWVHYVEWCVVEVFYAW</sequence>
<keyword evidence="2" id="KW-1185">Reference proteome</keyword>